<dbReference type="SUPFAM" id="SSF64182">
    <property type="entry name" value="DHH phosphoesterases"/>
    <property type="match status" value="1"/>
</dbReference>
<protein>
    <recommendedName>
        <fullName evidence="2">Single-stranded-DNA-specific exonuclease RecJ</fullName>
    </recommendedName>
</protein>
<dbReference type="AlphaFoldDB" id="A0A9D2M045"/>
<keyword evidence="4" id="KW-0378">Hydrolase</keyword>
<reference evidence="9" key="2">
    <citation type="submission" date="2021-04" db="EMBL/GenBank/DDBJ databases">
        <authorList>
            <person name="Gilroy R."/>
        </authorList>
    </citation>
    <scope>NUCLEOTIDE SEQUENCE</scope>
    <source>
        <strain evidence="9">ChiBcolR8-3208</strain>
    </source>
</reference>
<dbReference type="InterPro" id="IPR004610">
    <property type="entry name" value="RecJ"/>
</dbReference>
<dbReference type="GO" id="GO:0008409">
    <property type="term" value="F:5'-3' exonuclease activity"/>
    <property type="evidence" value="ECO:0007669"/>
    <property type="project" value="InterPro"/>
</dbReference>
<evidence type="ECO:0000313" key="10">
    <source>
        <dbReference type="Proteomes" id="UP000824214"/>
    </source>
</evidence>
<dbReference type="GO" id="GO:0006310">
    <property type="term" value="P:DNA recombination"/>
    <property type="evidence" value="ECO:0007669"/>
    <property type="project" value="InterPro"/>
</dbReference>
<evidence type="ECO:0000313" key="9">
    <source>
        <dbReference type="EMBL" id="HJB38470.1"/>
    </source>
</evidence>
<dbReference type="Gene3D" id="3.10.310.30">
    <property type="match status" value="1"/>
</dbReference>
<evidence type="ECO:0000256" key="3">
    <source>
        <dbReference type="ARBA" id="ARBA00022722"/>
    </source>
</evidence>
<dbReference type="InterPro" id="IPR041122">
    <property type="entry name" value="RecJ_OB"/>
</dbReference>
<keyword evidence="3" id="KW-0540">Nuclease</keyword>
<keyword evidence="5 9" id="KW-0269">Exonuclease</keyword>
<feature type="domain" description="RecJ OB" evidence="8">
    <location>
        <begin position="452"/>
        <end position="556"/>
    </location>
</feature>
<evidence type="ECO:0000256" key="4">
    <source>
        <dbReference type="ARBA" id="ARBA00022801"/>
    </source>
</evidence>
<sequence length="683" mass="74138">MNLKKWEVAPLDRERAAQIAERYSLPFFLAMLLEIRGFAEEGEIRDLLSGGQLSDPFLMKDMDKAVERIHRAIEDFERIAVYGDYDADGVTATSILFTYLEAVGADVMYYIPQREGEGYGMNLHAVETLHQEGVTLIITVDNGIASVAEVDRARELGMDVVVTDHHRPQQRIPQACAVVDAYQQEDHGPYKDLSGAGVALKLVMALEGGDTAGVLEEYADLAALGTVADVVPVLGENRAIVKAGLRILAQGGRAGVDALMEESGMGGKAATATSLAFTVIPRINATGRMGAPERAVRLLTCDSFEEAAPLSQEICEDNDRRREVEAQIAQEAVEKIEKDPALLYSRVIVVDGEGWHHGVIGIVASRITERFGKPCMVISTDGDMAKGSGRSVEGFSLFQAVCACGDLMERYGGHPMAAGITLKAENVPLFRERINQYAAKTCPEMPAQVLRIDCKLNPAALSPEMPQSLAPLEPYGSGNPQPLFGLYGMELQQIVPVGGGNHLRLLCAKKGVTISCMKFGTKPEDFPFVPGEVLDLAVTLEAKEFRGEPQLTVSVREVKLSGLDMDQCVHTYRLYEKLQRQEPLSPQEGAELLPTRQDLAALYRKLVSLKGDGFSAQSLAAALPGFGLGKLLLCLDMLQERRLVALLGGEERKSAEILPTQGKVDIFASPVFQRAEALVGKQG</sequence>
<dbReference type="Gene3D" id="3.90.1640.30">
    <property type="match status" value="1"/>
</dbReference>
<dbReference type="InterPro" id="IPR051673">
    <property type="entry name" value="SSDNA_exonuclease_RecJ"/>
</dbReference>
<evidence type="ECO:0000259" key="7">
    <source>
        <dbReference type="Pfam" id="PF02272"/>
    </source>
</evidence>
<dbReference type="InterPro" id="IPR038763">
    <property type="entry name" value="DHH_sf"/>
</dbReference>
<dbReference type="PANTHER" id="PTHR30255">
    <property type="entry name" value="SINGLE-STRANDED-DNA-SPECIFIC EXONUCLEASE RECJ"/>
    <property type="match status" value="1"/>
</dbReference>
<reference evidence="9" key="1">
    <citation type="journal article" date="2021" name="PeerJ">
        <title>Extensive microbial diversity within the chicken gut microbiome revealed by metagenomics and culture.</title>
        <authorList>
            <person name="Gilroy R."/>
            <person name="Ravi A."/>
            <person name="Getino M."/>
            <person name="Pursley I."/>
            <person name="Horton D.L."/>
            <person name="Alikhan N.F."/>
            <person name="Baker D."/>
            <person name="Gharbi K."/>
            <person name="Hall N."/>
            <person name="Watson M."/>
            <person name="Adriaenssens E.M."/>
            <person name="Foster-Nyarko E."/>
            <person name="Jarju S."/>
            <person name="Secka A."/>
            <person name="Antonio M."/>
            <person name="Oren A."/>
            <person name="Chaudhuri R.R."/>
            <person name="La Ragione R."/>
            <person name="Hildebrand F."/>
            <person name="Pallen M.J."/>
        </authorList>
    </citation>
    <scope>NUCLEOTIDE SEQUENCE</scope>
    <source>
        <strain evidence="9">ChiBcolR8-3208</strain>
    </source>
</reference>
<name>A0A9D2M045_9FIRM</name>
<evidence type="ECO:0000256" key="1">
    <source>
        <dbReference type="ARBA" id="ARBA00005915"/>
    </source>
</evidence>
<feature type="domain" description="DDH" evidence="6">
    <location>
        <begin position="78"/>
        <end position="226"/>
    </location>
</feature>
<dbReference type="Pfam" id="PF17768">
    <property type="entry name" value="RecJ_OB"/>
    <property type="match status" value="1"/>
</dbReference>
<organism evidence="9 10">
    <name type="scientific">Candidatus Acutalibacter ornithocaccae</name>
    <dbReference type="NCBI Taxonomy" id="2838416"/>
    <lineage>
        <taxon>Bacteria</taxon>
        <taxon>Bacillati</taxon>
        <taxon>Bacillota</taxon>
        <taxon>Clostridia</taxon>
        <taxon>Eubacteriales</taxon>
        <taxon>Acutalibacteraceae</taxon>
        <taxon>Acutalibacter</taxon>
    </lineage>
</organism>
<feature type="domain" description="DHHA1" evidence="7">
    <location>
        <begin position="345"/>
        <end position="439"/>
    </location>
</feature>
<dbReference type="NCBIfam" id="TIGR00644">
    <property type="entry name" value="recJ"/>
    <property type="match status" value="1"/>
</dbReference>
<comment type="similarity">
    <text evidence="1">Belongs to the RecJ family.</text>
</comment>
<dbReference type="GO" id="GO:0003676">
    <property type="term" value="F:nucleic acid binding"/>
    <property type="evidence" value="ECO:0007669"/>
    <property type="project" value="InterPro"/>
</dbReference>
<evidence type="ECO:0000259" key="8">
    <source>
        <dbReference type="Pfam" id="PF17768"/>
    </source>
</evidence>
<dbReference type="PANTHER" id="PTHR30255:SF2">
    <property type="entry name" value="SINGLE-STRANDED-DNA-SPECIFIC EXONUCLEASE RECJ"/>
    <property type="match status" value="1"/>
</dbReference>
<evidence type="ECO:0000259" key="6">
    <source>
        <dbReference type="Pfam" id="PF01368"/>
    </source>
</evidence>
<dbReference type="Pfam" id="PF01368">
    <property type="entry name" value="DHH"/>
    <property type="match status" value="1"/>
</dbReference>
<dbReference type="InterPro" id="IPR001667">
    <property type="entry name" value="DDH_dom"/>
</dbReference>
<accession>A0A9D2M045</accession>
<dbReference type="EMBL" id="DWXZ01000221">
    <property type="protein sequence ID" value="HJB38470.1"/>
    <property type="molecule type" value="Genomic_DNA"/>
</dbReference>
<evidence type="ECO:0000256" key="5">
    <source>
        <dbReference type="ARBA" id="ARBA00022839"/>
    </source>
</evidence>
<evidence type="ECO:0000256" key="2">
    <source>
        <dbReference type="ARBA" id="ARBA00019841"/>
    </source>
</evidence>
<dbReference type="InterPro" id="IPR003156">
    <property type="entry name" value="DHHA1_dom"/>
</dbReference>
<dbReference type="Pfam" id="PF02272">
    <property type="entry name" value="DHHA1"/>
    <property type="match status" value="1"/>
</dbReference>
<dbReference type="Proteomes" id="UP000824214">
    <property type="component" value="Unassembled WGS sequence"/>
</dbReference>
<dbReference type="GO" id="GO:0006281">
    <property type="term" value="P:DNA repair"/>
    <property type="evidence" value="ECO:0007669"/>
    <property type="project" value="InterPro"/>
</dbReference>
<comment type="caution">
    <text evidence="9">The sequence shown here is derived from an EMBL/GenBank/DDBJ whole genome shotgun (WGS) entry which is preliminary data.</text>
</comment>
<gene>
    <name evidence="9" type="primary">recJ</name>
    <name evidence="9" type="ORF">H9942_10480</name>
</gene>
<proteinExistence type="inferred from homology"/>